<feature type="compositionally biased region" description="Basic residues" evidence="1">
    <location>
        <begin position="1"/>
        <end position="12"/>
    </location>
</feature>
<reference evidence="2" key="1">
    <citation type="journal article" date="2017" name="Mycologia">
        <title>Fusarium algeriense, sp. nov., a novel toxigenic crown rot pathogen of durum wheat from Algeria is nested in the Fusarium burgessii species complex.</title>
        <authorList>
            <person name="Laraba I."/>
            <person name="Keddad A."/>
            <person name="Boureghda H."/>
            <person name="Abdallah N."/>
            <person name="Vaughan M.M."/>
            <person name="Proctor R.H."/>
            <person name="Busman M."/>
            <person name="O'Donnell K."/>
        </authorList>
    </citation>
    <scope>NUCLEOTIDE SEQUENCE</scope>
    <source>
        <strain evidence="2">NRRL 25174</strain>
    </source>
</reference>
<feature type="compositionally biased region" description="Polar residues" evidence="1">
    <location>
        <begin position="98"/>
        <end position="111"/>
    </location>
</feature>
<feature type="region of interest" description="Disordered" evidence="1">
    <location>
        <begin position="66"/>
        <end position="111"/>
    </location>
</feature>
<evidence type="ECO:0000313" key="3">
    <source>
        <dbReference type="Proteomes" id="UP000730481"/>
    </source>
</evidence>
<dbReference type="AlphaFoldDB" id="A0A9P5DSR8"/>
<keyword evidence="3" id="KW-1185">Reference proteome</keyword>
<sequence>MVGRASKKKHSSAPRQSTTSLQCTVPRSTAVGLDDPLSISLAGSEPLDTIGNELPWDALFDMQLQNTGDTQGDSSSQSTWPNLSVDDLIPNSPHGQDAISSQTTVGNTASPMLADPSSQLVDHNWPRPLPSTAELANDITSPPVNHDSHSFHMVTLGKCIAVLDSQLAAIETTKIDMVLNISKNSLDQIAYIMGLDSYESCRSCKTLVSSIVESVLALYEKASARERTSSDILQSRPRLSLGVYTIDIAEHPVLYRQVINTELQRLTPVIQSLKSGCGANPASARRARHQDLFLEMEQRLELLFEATK</sequence>
<feature type="region of interest" description="Disordered" evidence="1">
    <location>
        <begin position="1"/>
        <end position="27"/>
    </location>
</feature>
<protein>
    <submittedName>
        <fullName evidence="2">Fungal zn(2)-Cys(6) binuclear cluster domain protein</fullName>
    </submittedName>
</protein>
<dbReference type="Proteomes" id="UP000730481">
    <property type="component" value="Unassembled WGS sequence"/>
</dbReference>
<comment type="caution">
    <text evidence="2">The sequence shown here is derived from an EMBL/GenBank/DDBJ whole genome shotgun (WGS) entry which is preliminary data.</text>
</comment>
<reference evidence="2" key="2">
    <citation type="submission" date="2020-02" db="EMBL/GenBank/DDBJ databases">
        <title>Identification and distribution of gene clusters putatively required for synthesis of sphingolipid metabolism inhibitors in phylogenetically diverse species of the filamentous fungus Fusarium.</title>
        <authorList>
            <person name="Kim H.-S."/>
            <person name="Busman M."/>
            <person name="Brown D.W."/>
            <person name="Divon H."/>
            <person name="Uhlig S."/>
            <person name="Proctor R.H."/>
        </authorList>
    </citation>
    <scope>NUCLEOTIDE SEQUENCE</scope>
    <source>
        <strain evidence="2">NRRL 25174</strain>
    </source>
</reference>
<organism evidence="2 3">
    <name type="scientific">Fusarium beomiforme</name>
    <dbReference type="NCBI Taxonomy" id="44412"/>
    <lineage>
        <taxon>Eukaryota</taxon>
        <taxon>Fungi</taxon>
        <taxon>Dikarya</taxon>
        <taxon>Ascomycota</taxon>
        <taxon>Pezizomycotina</taxon>
        <taxon>Sordariomycetes</taxon>
        <taxon>Hypocreomycetidae</taxon>
        <taxon>Hypocreales</taxon>
        <taxon>Nectriaceae</taxon>
        <taxon>Fusarium</taxon>
        <taxon>Fusarium burgessii species complex</taxon>
    </lineage>
</organism>
<name>A0A9P5DSR8_9HYPO</name>
<dbReference type="OrthoDB" id="2328572at2759"/>
<evidence type="ECO:0000256" key="1">
    <source>
        <dbReference type="SAM" id="MobiDB-lite"/>
    </source>
</evidence>
<evidence type="ECO:0000313" key="2">
    <source>
        <dbReference type="EMBL" id="KAF4336057.1"/>
    </source>
</evidence>
<feature type="compositionally biased region" description="Polar residues" evidence="1">
    <location>
        <begin position="66"/>
        <end position="82"/>
    </location>
</feature>
<proteinExistence type="predicted"/>
<feature type="compositionally biased region" description="Polar residues" evidence="1">
    <location>
        <begin position="13"/>
        <end position="27"/>
    </location>
</feature>
<gene>
    <name evidence="2" type="ORF">FBEOM_10112</name>
</gene>
<accession>A0A9P5DSR8</accession>
<dbReference type="EMBL" id="PVQB02000520">
    <property type="protein sequence ID" value="KAF4336057.1"/>
    <property type="molecule type" value="Genomic_DNA"/>
</dbReference>